<reference evidence="6" key="1">
    <citation type="submission" date="2024-06" db="EMBL/GenBank/DDBJ databases">
        <authorList>
            <consortium name="consrtm"/>
            <person name="Uemura M."/>
            <person name="Terahara T."/>
        </authorList>
    </citation>
    <scope>NUCLEOTIDE SEQUENCE</scope>
    <source>
        <strain evidence="6">KM77-8</strain>
    </source>
</reference>
<evidence type="ECO:0000256" key="1">
    <source>
        <dbReference type="ARBA" id="ARBA00022723"/>
    </source>
</evidence>
<dbReference type="GO" id="GO:0051536">
    <property type="term" value="F:iron-sulfur cluster binding"/>
    <property type="evidence" value="ECO:0007669"/>
    <property type="project" value="UniProtKB-KW"/>
</dbReference>
<organism evidence="6">
    <name type="scientific">Streptomyces haneummycinicus</name>
    <dbReference type="NCBI Taxonomy" id="3074435"/>
    <lineage>
        <taxon>Bacteria</taxon>
        <taxon>Bacillati</taxon>
        <taxon>Actinomycetota</taxon>
        <taxon>Actinomycetes</taxon>
        <taxon>Kitasatosporales</taxon>
        <taxon>Streptomycetaceae</taxon>
        <taxon>Streptomyces</taxon>
    </lineage>
</organism>
<keyword evidence="2" id="KW-0408">Iron</keyword>
<dbReference type="SUPFAM" id="SSF53706">
    <property type="entry name" value="Formate dehydrogenase/DMSO reductase, domains 1-3"/>
    <property type="match status" value="1"/>
</dbReference>
<proteinExistence type="predicted"/>
<dbReference type="AlphaFoldDB" id="A0AAT9HVX3"/>
<dbReference type="GO" id="GO:0016491">
    <property type="term" value="F:oxidoreductase activity"/>
    <property type="evidence" value="ECO:0007669"/>
    <property type="project" value="InterPro"/>
</dbReference>
<feature type="compositionally biased region" description="Basic residues" evidence="4">
    <location>
        <begin position="1"/>
        <end position="10"/>
    </location>
</feature>
<protein>
    <recommendedName>
        <fullName evidence="5">4Fe-4S Mo/W bis-MGD-type domain-containing protein</fullName>
    </recommendedName>
</protein>
<evidence type="ECO:0000256" key="2">
    <source>
        <dbReference type="ARBA" id="ARBA00023004"/>
    </source>
</evidence>
<evidence type="ECO:0000259" key="5">
    <source>
        <dbReference type="PROSITE" id="PS51669"/>
    </source>
</evidence>
<dbReference type="InterPro" id="IPR006963">
    <property type="entry name" value="Mopterin_OxRdtase_4Fe-4S_dom"/>
</dbReference>
<dbReference type="Pfam" id="PF04879">
    <property type="entry name" value="Molybdop_Fe4S4"/>
    <property type="match status" value="1"/>
</dbReference>
<dbReference type="EMBL" id="AP035768">
    <property type="protein sequence ID" value="BFO21280.1"/>
    <property type="molecule type" value="Genomic_DNA"/>
</dbReference>
<sequence>MNPPRPRRALSRVSGDPVTEAHPTGRPPAPHRRPRPPGGRRTAGVTAVGAVRNNRGAAWGMRETVTPTHCPYCALQCGMNLTPAPDGRGVEVSERVDFPVNRGRCAGRGGPRPPCWRPVCG</sequence>
<gene>
    <name evidence="6" type="ORF">SHKM778_76680</name>
</gene>
<keyword evidence="3" id="KW-0411">Iron-sulfur</keyword>
<accession>A0AAT9HVX3</accession>
<evidence type="ECO:0000256" key="3">
    <source>
        <dbReference type="ARBA" id="ARBA00023014"/>
    </source>
</evidence>
<dbReference type="PROSITE" id="PS51669">
    <property type="entry name" value="4FE4S_MOW_BIS_MGD"/>
    <property type="match status" value="1"/>
</dbReference>
<evidence type="ECO:0000313" key="6">
    <source>
        <dbReference type="EMBL" id="BFO21280.1"/>
    </source>
</evidence>
<name>A0AAT9HVX3_9ACTN</name>
<keyword evidence="1" id="KW-0479">Metal-binding</keyword>
<dbReference type="GO" id="GO:0046872">
    <property type="term" value="F:metal ion binding"/>
    <property type="evidence" value="ECO:0007669"/>
    <property type="project" value="UniProtKB-KW"/>
</dbReference>
<reference evidence="6" key="2">
    <citation type="submission" date="2024-07" db="EMBL/GenBank/DDBJ databases">
        <title>Streptomyces haneummycinica sp. nov., a new antibiotic-producing actinobacterium isolated from marine sediment.</title>
        <authorList>
            <person name="Uemura M."/>
            <person name="Hamada M."/>
            <person name="Hirano S."/>
            <person name="Kobayashi K."/>
            <person name="Ohshiro T."/>
            <person name="Kobayashi T."/>
            <person name="Terahara T."/>
        </authorList>
    </citation>
    <scope>NUCLEOTIDE SEQUENCE</scope>
    <source>
        <strain evidence="6">KM77-8</strain>
    </source>
</reference>
<evidence type="ECO:0000256" key="4">
    <source>
        <dbReference type="SAM" id="MobiDB-lite"/>
    </source>
</evidence>
<dbReference type="Gene3D" id="2.20.25.90">
    <property type="entry name" value="ADC-like domains"/>
    <property type="match status" value="1"/>
</dbReference>
<feature type="domain" description="4Fe-4S Mo/W bis-MGD-type" evidence="5">
    <location>
        <begin position="63"/>
        <end position="120"/>
    </location>
</feature>
<feature type="region of interest" description="Disordered" evidence="4">
    <location>
        <begin position="1"/>
        <end position="46"/>
    </location>
</feature>